<dbReference type="Proteomes" id="UP000078447">
    <property type="component" value="Unassembled WGS sequence"/>
</dbReference>
<comment type="caution">
    <text evidence="1">The sequence shown here is derived from an EMBL/GenBank/DDBJ whole genome shotgun (WGS) entry which is preliminary data.</text>
</comment>
<evidence type="ECO:0000313" key="2">
    <source>
        <dbReference type="Proteomes" id="UP000078447"/>
    </source>
</evidence>
<protein>
    <submittedName>
        <fullName evidence="1">Uncharacterized protein</fullName>
    </submittedName>
</protein>
<evidence type="ECO:0000313" key="1">
    <source>
        <dbReference type="EMBL" id="OAN15693.1"/>
    </source>
</evidence>
<gene>
    <name evidence="1" type="ORF">A3783_07100</name>
</gene>
<keyword evidence="2" id="KW-1185">Reference proteome</keyword>
<dbReference type="EMBL" id="LVVL01000001">
    <property type="protein sequence ID" value="OAN15693.1"/>
    <property type="molecule type" value="Genomic_DNA"/>
</dbReference>
<accession>A0ABX2VBS4</accession>
<dbReference type="RefSeq" id="WP_026833230.1">
    <property type="nucleotide sequence ID" value="NZ_LVVL01000001.1"/>
</dbReference>
<sequence>MGSLKETYVKLDGHIVVKKDGGHVPHKEFLHEFTRWLESSGYGWTGSSVQVDQDGNSIDDIG</sequence>
<reference evidence="1 2" key="1">
    <citation type="submission" date="2016-03" db="EMBL/GenBank/DDBJ databases">
        <authorList>
            <person name="Cho S.-Y."/>
            <person name="Lim S."/>
            <person name="Kim H."/>
            <person name="Soh E.H."/>
            <person name="Moon J.S."/>
        </authorList>
    </citation>
    <scope>NUCLEOTIDE SEQUENCE [LARGE SCALE GENOMIC DNA]</scope>
    <source>
        <strain evidence="1 2">KCTC 3810</strain>
    </source>
</reference>
<organism evidence="1 2">
    <name type="scientific">Exiguobacterium undae</name>
    <dbReference type="NCBI Taxonomy" id="169177"/>
    <lineage>
        <taxon>Bacteria</taxon>
        <taxon>Bacillati</taxon>
        <taxon>Bacillota</taxon>
        <taxon>Bacilli</taxon>
        <taxon>Bacillales</taxon>
        <taxon>Bacillales Family XII. Incertae Sedis</taxon>
        <taxon>Exiguobacterium</taxon>
    </lineage>
</organism>
<name>A0ABX2VBS4_9BACL</name>
<proteinExistence type="predicted"/>